<dbReference type="Proteomes" id="UP001341840">
    <property type="component" value="Unassembled WGS sequence"/>
</dbReference>
<gene>
    <name evidence="1" type="ORF">PIB30_035314</name>
</gene>
<protein>
    <submittedName>
        <fullName evidence="1">Uncharacterized protein</fullName>
    </submittedName>
</protein>
<accession>A0ABU6RD67</accession>
<evidence type="ECO:0000313" key="1">
    <source>
        <dbReference type="EMBL" id="MED6121972.1"/>
    </source>
</evidence>
<evidence type="ECO:0000313" key="2">
    <source>
        <dbReference type="Proteomes" id="UP001341840"/>
    </source>
</evidence>
<proteinExistence type="predicted"/>
<name>A0ABU6RD67_9FABA</name>
<reference evidence="1 2" key="1">
    <citation type="journal article" date="2023" name="Plants (Basel)">
        <title>Bridging the Gap: Combining Genomics and Transcriptomics Approaches to Understand Stylosanthes scabra, an Orphan Legume from the Brazilian Caatinga.</title>
        <authorList>
            <person name="Ferreira-Neto J.R.C."/>
            <person name="da Silva M.D."/>
            <person name="Binneck E."/>
            <person name="de Melo N.F."/>
            <person name="da Silva R.H."/>
            <person name="de Melo A.L.T.M."/>
            <person name="Pandolfi V."/>
            <person name="Bustamante F.O."/>
            <person name="Brasileiro-Vidal A.C."/>
            <person name="Benko-Iseppon A.M."/>
        </authorList>
    </citation>
    <scope>NUCLEOTIDE SEQUENCE [LARGE SCALE GENOMIC DNA]</scope>
    <source>
        <tissue evidence="1">Leaves</tissue>
    </source>
</reference>
<organism evidence="1 2">
    <name type="scientific">Stylosanthes scabra</name>
    <dbReference type="NCBI Taxonomy" id="79078"/>
    <lineage>
        <taxon>Eukaryota</taxon>
        <taxon>Viridiplantae</taxon>
        <taxon>Streptophyta</taxon>
        <taxon>Embryophyta</taxon>
        <taxon>Tracheophyta</taxon>
        <taxon>Spermatophyta</taxon>
        <taxon>Magnoliopsida</taxon>
        <taxon>eudicotyledons</taxon>
        <taxon>Gunneridae</taxon>
        <taxon>Pentapetalae</taxon>
        <taxon>rosids</taxon>
        <taxon>fabids</taxon>
        <taxon>Fabales</taxon>
        <taxon>Fabaceae</taxon>
        <taxon>Papilionoideae</taxon>
        <taxon>50 kb inversion clade</taxon>
        <taxon>dalbergioids sensu lato</taxon>
        <taxon>Dalbergieae</taxon>
        <taxon>Pterocarpus clade</taxon>
        <taxon>Stylosanthes</taxon>
    </lineage>
</organism>
<comment type="caution">
    <text evidence="1">The sequence shown here is derived from an EMBL/GenBank/DDBJ whole genome shotgun (WGS) entry which is preliminary data.</text>
</comment>
<dbReference type="EMBL" id="JASCZI010030376">
    <property type="protein sequence ID" value="MED6121972.1"/>
    <property type="molecule type" value="Genomic_DNA"/>
</dbReference>
<sequence>MQVSHLESKRSIFYSKSLSEFSNVYVESLLLGCYIPSTSLPQNSTEIPSLLRRTEANGVQVQHVSQERSRNPLPDYEIVVQTRSRTKIERNKLARPVNSKCYFGVLNFACDYKGAKTKWQMIDLYHHLQLKSRMTQRNSSSSSIWALPRCYNWLDHSCRRSQEWHKNHPSWFD</sequence>
<keyword evidence="2" id="KW-1185">Reference proteome</keyword>